<reference evidence="8 9" key="1">
    <citation type="submission" date="2023-04" db="EMBL/GenBank/DDBJ databases">
        <title>Marinoamorphus aggregata gen. nov., sp. Nov., isolate from tissue of brittle star Ophioplocus japonicus.</title>
        <authorList>
            <person name="Kawano K."/>
            <person name="Sawayama S."/>
            <person name="Nakagawa S."/>
        </authorList>
    </citation>
    <scope>NUCLEOTIDE SEQUENCE [LARGE SCALE GENOMIC DNA]</scope>
    <source>
        <strain evidence="8 9">NKW23</strain>
    </source>
</reference>
<keyword evidence="3 6" id="KW-0489">Methyltransferase</keyword>
<feature type="binding site" evidence="6">
    <location>
        <position position="81"/>
    </location>
    <ligand>
        <name>S-adenosyl-L-methionine</name>
        <dbReference type="ChEBI" id="CHEBI:59789"/>
    </ligand>
</feature>
<organism evidence="8 9">
    <name type="scientific">Paralimibaculum aggregatum</name>
    <dbReference type="NCBI Taxonomy" id="3036245"/>
    <lineage>
        <taxon>Bacteria</taxon>
        <taxon>Pseudomonadati</taxon>
        <taxon>Pseudomonadota</taxon>
        <taxon>Alphaproteobacteria</taxon>
        <taxon>Rhodobacterales</taxon>
        <taxon>Paracoccaceae</taxon>
        <taxon>Paralimibaculum</taxon>
    </lineage>
</organism>
<sequence>MSAGPAPHVPVLLGPVLEALEPVAGGVFLDGTFGAGGYTRALLAAGAARVIALDRDPTAIAGGAALAAEAGARLALREAEFADLAEEAEAAGAAALDGVVLDVGVSSMQLDRAERGFSFLRDGPLDMRMGDAGPGAADLVAEASEAELADIIFLYGEDRAARRIARAIVRARAEAPILRTGRLAEVVAGVMPAQRPGQPHPATRTFQALRIAVNDELGQLAAALLAAERVLAPGGRLAVVSFHSLEDRIVKRYLQAASGRGPGRSRHLPEIAEAPARYERPAAARAADAAETAANPRARSARLRWARRTAAPAVALDPADLGLPRLPQTSSRGEALR</sequence>
<evidence type="ECO:0000313" key="9">
    <source>
        <dbReference type="Proteomes" id="UP001239909"/>
    </source>
</evidence>
<dbReference type="PANTHER" id="PTHR11265">
    <property type="entry name" value="S-ADENOSYL-METHYLTRANSFERASE MRAW"/>
    <property type="match status" value="1"/>
</dbReference>
<dbReference type="SUPFAM" id="SSF53335">
    <property type="entry name" value="S-adenosyl-L-methionine-dependent methyltransferases"/>
    <property type="match status" value="1"/>
</dbReference>
<dbReference type="Gene3D" id="3.40.50.150">
    <property type="entry name" value="Vaccinia Virus protein VP39"/>
    <property type="match status" value="1"/>
</dbReference>
<keyword evidence="6" id="KW-0963">Cytoplasm</keyword>
<comment type="caution">
    <text evidence="8">The sequence shown here is derived from an EMBL/GenBank/DDBJ whole genome shotgun (WGS) entry which is preliminary data.</text>
</comment>
<comment type="catalytic activity">
    <reaction evidence="6">
        <text>cytidine(1402) in 16S rRNA + S-adenosyl-L-methionine = N(4)-methylcytidine(1402) in 16S rRNA + S-adenosyl-L-homocysteine + H(+)</text>
        <dbReference type="Rhea" id="RHEA:42928"/>
        <dbReference type="Rhea" id="RHEA-COMP:10286"/>
        <dbReference type="Rhea" id="RHEA-COMP:10287"/>
        <dbReference type="ChEBI" id="CHEBI:15378"/>
        <dbReference type="ChEBI" id="CHEBI:57856"/>
        <dbReference type="ChEBI" id="CHEBI:59789"/>
        <dbReference type="ChEBI" id="CHEBI:74506"/>
        <dbReference type="ChEBI" id="CHEBI:82748"/>
        <dbReference type="EC" id="2.1.1.199"/>
    </reaction>
</comment>
<evidence type="ECO:0000256" key="7">
    <source>
        <dbReference type="SAM" id="MobiDB-lite"/>
    </source>
</evidence>
<dbReference type="RefSeq" id="WP_285671112.1">
    <property type="nucleotide sequence ID" value="NZ_BSYI01000009.1"/>
</dbReference>
<evidence type="ECO:0000256" key="4">
    <source>
        <dbReference type="ARBA" id="ARBA00022679"/>
    </source>
</evidence>
<comment type="similarity">
    <text evidence="1 6">Belongs to the methyltransferase superfamily. RsmH family.</text>
</comment>
<dbReference type="NCBIfam" id="TIGR00006">
    <property type="entry name" value="16S rRNA (cytosine(1402)-N(4))-methyltransferase RsmH"/>
    <property type="match status" value="1"/>
</dbReference>
<protein>
    <recommendedName>
        <fullName evidence="6">Ribosomal RNA small subunit methyltransferase H</fullName>
        <ecNumber evidence="6">2.1.1.199</ecNumber>
    </recommendedName>
    <alternativeName>
        <fullName evidence="6">16S rRNA m(4)C1402 methyltransferase</fullName>
    </alternativeName>
    <alternativeName>
        <fullName evidence="6">rRNA (cytosine-N(4)-)-methyltransferase RsmH</fullName>
    </alternativeName>
</protein>
<evidence type="ECO:0000256" key="2">
    <source>
        <dbReference type="ARBA" id="ARBA00022552"/>
    </source>
</evidence>
<keyword evidence="9" id="KW-1185">Reference proteome</keyword>
<dbReference type="EMBL" id="BSYI01000009">
    <property type="protein sequence ID" value="GMG82336.1"/>
    <property type="molecule type" value="Genomic_DNA"/>
</dbReference>
<comment type="subcellular location">
    <subcellularLocation>
        <location evidence="6">Cytoplasm</location>
    </subcellularLocation>
</comment>
<dbReference type="PANTHER" id="PTHR11265:SF0">
    <property type="entry name" value="12S RRNA N4-METHYLCYTIDINE METHYLTRANSFERASE"/>
    <property type="match status" value="1"/>
</dbReference>
<evidence type="ECO:0000313" key="8">
    <source>
        <dbReference type="EMBL" id="GMG82336.1"/>
    </source>
</evidence>
<feature type="binding site" evidence="6">
    <location>
        <begin position="36"/>
        <end position="38"/>
    </location>
    <ligand>
        <name>S-adenosyl-L-methionine</name>
        <dbReference type="ChEBI" id="CHEBI:59789"/>
    </ligand>
</feature>
<dbReference type="InterPro" id="IPR002903">
    <property type="entry name" value="RsmH"/>
</dbReference>
<evidence type="ECO:0000256" key="1">
    <source>
        <dbReference type="ARBA" id="ARBA00010396"/>
    </source>
</evidence>
<keyword evidence="2 6" id="KW-0698">rRNA processing</keyword>
<feature type="region of interest" description="Disordered" evidence="7">
    <location>
        <begin position="317"/>
        <end position="337"/>
    </location>
</feature>
<dbReference type="Pfam" id="PF01795">
    <property type="entry name" value="Methyltransf_5"/>
    <property type="match status" value="1"/>
</dbReference>
<gene>
    <name evidence="6 8" type="primary">rsmH</name>
    <name evidence="8" type="ORF">LNKW23_15490</name>
</gene>
<dbReference type="InterPro" id="IPR023397">
    <property type="entry name" value="SAM-dep_MeTrfase_MraW_recog"/>
</dbReference>
<evidence type="ECO:0000256" key="3">
    <source>
        <dbReference type="ARBA" id="ARBA00022603"/>
    </source>
</evidence>
<evidence type="ECO:0000256" key="6">
    <source>
        <dbReference type="HAMAP-Rule" id="MF_01007"/>
    </source>
</evidence>
<dbReference type="Gene3D" id="1.10.150.170">
    <property type="entry name" value="Putative methyltransferase TM0872, insert domain"/>
    <property type="match status" value="1"/>
</dbReference>
<feature type="binding site" evidence="6">
    <location>
        <position position="109"/>
    </location>
    <ligand>
        <name>S-adenosyl-L-methionine</name>
        <dbReference type="ChEBI" id="CHEBI:59789"/>
    </ligand>
</feature>
<keyword evidence="4 6" id="KW-0808">Transferase</keyword>
<feature type="compositionally biased region" description="Polar residues" evidence="7">
    <location>
        <begin position="327"/>
        <end position="337"/>
    </location>
</feature>
<dbReference type="EC" id="2.1.1.199" evidence="6"/>
<dbReference type="SUPFAM" id="SSF81799">
    <property type="entry name" value="Putative methyltransferase TM0872, insert domain"/>
    <property type="match status" value="1"/>
</dbReference>
<dbReference type="HAMAP" id="MF_01007">
    <property type="entry name" value="16SrRNA_methyltr_H"/>
    <property type="match status" value="1"/>
</dbReference>
<dbReference type="InterPro" id="IPR029063">
    <property type="entry name" value="SAM-dependent_MTases_sf"/>
</dbReference>
<feature type="binding site" evidence="6">
    <location>
        <position position="102"/>
    </location>
    <ligand>
        <name>S-adenosyl-L-methionine</name>
        <dbReference type="ChEBI" id="CHEBI:59789"/>
    </ligand>
</feature>
<accession>A0ABQ6LG91</accession>
<name>A0ABQ6LG91_9RHOB</name>
<feature type="region of interest" description="Disordered" evidence="7">
    <location>
        <begin position="275"/>
        <end position="301"/>
    </location>
</feature>
<feature type="compositionally biased region" description="Low complexity" evidence="7">
    <location>
        <begin position="283"/>
        <end position="298"/>
    </location>
</feature>
<dbReference type="PIRSF" id="PIRSF004486">
    <property type="entry name" value="MraW"/>
    <property type="match status" value="1"/>
</dbReference>
<comment type="function">
    <text evidence="6">Specifically methylates the N4 position of cytidine in position 1402 (C1402) of 16S rRNA.</text>
</comment>
<keyword evidence="5 6" id="KW-0949">S-adenosyl-L-methionine</keyword>
<evidence type="ECO:0000256" key="5">
    <source>
        <dbReference type="ARBA" id="ARBA00022691"/>
    </source>
</evidence>
<dbReference type="Proteomes" id="UP001239909">
    <property type="component" value="Unassembled WGS sequence"/>
</dbReference>
<proteinExistence type="inferred from homology"/>
<feature type="binding site" evidence="6">
    <location>
        <position position="54"/>
    </location>
    <ligand>
        <name>S-adenosyl-L-methionine</name>
        <dbReference type="ChEBI" id="CHEBI:59789"/>
    </ligand>
</feature>